<dbReference type="InterPro" id="IPR013433">
    <property type="entry name" value="PHA_gran_rgn"/>
</dbReference>
<evidence type="ECO:0000313" key="2">
    <source>
        <dbReference type="Proteomes" id="UP000315995"/>
    </source>
</evidence>
<keyword evidence="2" id="KW-1185">Reference proteome</keyword>
<dbReference type="Pfam" id="PF09650">
    <property type="entry name" value="PHA_gran_rgn"/>
    <property type="match status" value="1"/>
</dbReference>
<dbReference type="NCBIfam" id="TIGR02610">
    <property type="entry name" value="PHA_gran_rgn"/>
    <property type="match status" value="1"/>
</dbReference>
<reference evidence="1 2" key="1">
    <citation type="submission" date="2019-06" db="EMBL/GenBank/DDBJ databases">
        <title>Persicimonas caeni gen. nov., sp. nov., a predatory bacterium isolated from solar saltern.</title>
        <authorList>
            <person name="Wang S."/>
        </authorList>
    </citation>
    <scope>NUCLEOTIDE SEQUENCE [LARGE SCALE GENOMIC DNA]</scope>
    <source>
        <strain evidence="1 2">YN101</strain>
    </source>
</reference>
<name>A0A4Y6Q227_PERCE</name>
<dbReference type="EMBL" id="CP041186">
    <property type="protein sequence ID" value="QDG54529.1"/>
    <property type="molecule type" value="Genomic_DNA"/>
</dbReference>
<sequence length="91" mass="10161">MADITIRRAHGMDHAEAKDKVHQIVDDLDYVDTAKWNGDGTKADIKGKGFKGDVAVTDTELVVNINLKLFAKPLKGKIEDQINKRMDSYFA</sequence>
<dbReference type="Proteomes" id="UP000315995">
    <property type="component" value="Chromosome"/>
</dbReference>
<gene>
    <name evidence="1" type="ORF">FIV42_28430</name>
</gene>
<protein>
    <recommendedName>
        <fullName evidence="3">Polyhydroxyalkanoic acid system protein</fullName>
    </recommendedName>
</protein>
<dbReference type="AlphaFoldDB" id="A0A4Y6Q227"/>
<evidence type="ECO:0000313" key="1">
    <source>
        <dbReference type="EMBL" id="QDG54529.1"/>
    </source>
</evidence>
<accession>A0A4Y6Q227</accession>
<dbReference type="RefSeq" id="WP_141200973.1">
    <property type="nucleotide sequence ID" value="NZ_CP041186.1"/>
</dbReference>
<accession>A0A5B8YD37</accession>
<organism evidence="1 2">
    <name type="scientific">Persicimonas caeni</name>
    <dbReference type="NCBI Taxonomy" id="2292766"/>
    <lineage>
        <taxon>Bacteria</taxon>
        <taxon>Deltaproteobacteria</taxon>
        <taxon>Bradymonadales</taxon>
        <taxon>Bradymonadaceae</taxon>
        <taxon>Persicimonas</taxon>
    </lineage>
</organism>
<proteinExistence type="predicted"/>
<evidence type="ECO:0008006" key="3">
    <source>
        <dbReference type="Google" id="ProtNLM"/>
    </source>
</evidence>
<dbReference type="OrthoDB" id="287584at2"/>